<accession>F2AM95</accession>
<gene>
    <name evidence="1" type="ORF">RBWH47_00267</name>
</gene>
<evidence type="ECO:0000313" key="2">
    <source>
        <dbReference type="Proteomes" id="UP000006222"/>
    </source>
</evidence>
<dbReference type="Gene3D" id="1.50.10.20">
    <property type="match status" value="2"/>
</dbReference>
<dbReference type="AlphaFoldDB" id="F2AM95"/>
<dbReference type="RefSeq" id="WP_007324762.1">
    <property type="nucleotide sequence ID" value="NZ_AFAR01000048.1"/>
</dbReference>
<dbReference type="CDD" id="cd00688">
    <property type="entry name" value="ISOPREN_C2_like"/>
    <property type="match status" value="1"/>
</dbReference>
<dbReference type="InterPro" id="IPR008930">
    <property type="entry name" value="Terpenoid_cyclase/PrenylTrfase"/>
</dbReference>
<dbReference type="PATRIC" id="fig|991778.3.peg.832"/>
<dbReference type="EMBL" id="AFAR01000048">
    <property type="protein sequence ID" value="EGF29216.1"/>
    <property type="molecule type" value="Genomic_DNA"/>
</dbReference>
<dbReference type="Proteomes" id="UP000006222">
    <property type="component" value="Unassembled WGS sequence"/>
</dbReference>
<evidence type="ECO:0000313" key="1">
    <source>
        <dbReference type="EMBL" id="EGF29216.1"/>
    </source>
</evidence>
<comment type="caution">
    <text evidence="1">The sequence shown here is derived from an EMBL/GenBank/DDBJ whole genome shotgun (WGS) entry which is preliminary data.</text>
</comment>
<protein>
    <submittedName>
        <fullName evidence="1">Uncharacterized protein</fullName>
    </submittedName>
</protein>
<reference evidence="1 2" key="1">
    <citation type="journal article" date="2013" name="Mar. Genomics">
        <title>Expression of sulfatases in Rhodopirellula baltica and the diversity of sulfatases in the genus Rhodopirellula.</title>
        <authorList>
            <person name="Wegner C.E."/>
            <person name="Richter-Heitmann T."/>
            <person name="Klindworth A."/>
            <person name="Klockow C."/>
            <person name="Richter M."/>
            <person name="Achstetter T."/>
            <person name="Glockner F.O."/>
            <person name="Harder J."/>
        </authorList>
    </citation>
    <scope>NUCLEOTIDE SEQUENCE [LARGE SCALE GENOMIC DNA]</scope>
    <source>
        <strain evidence="1 2">WH47</strain>
    </source>
</reference>
<name>F2AM95_RHOBT</name>
<proteinExistence type="predicted"/>
<organism evidence="1 2">
    <name type="scientific">Rhodopirellula baltica WH47</name>
    <dbReference type="NCBI Taxonomy" id="991778"/>
    <lineage>
        <taxon>Bacteria</taxon>
        <taxon>Pseudomonadati</taxon>
        <taxon>Planctomycetota</taxon>
        <taxon>Planctomycetia</taxon>
        <taxon>Pirellulales</taxon>
        <taxon>Pirellulaceae</taxon>
        <taxon>Rhodopirellula</taxon>
    </lineage>
</organism>
<dbReference type="SUPFAM" id="SSF48239">
    <property type="entry name" value="Terpenoid cyclases/Protein prenyltransferases"/>
    <property type="match status" value="1"/>
</dbReference>
<sequence length="383" mass="42015">MIVMHSTKRNHLDRRAWLNHALAGTGFACASLLGSSTPSFGKKAHADEDLTDLYVDDAIDQSVNQGVKFLLRLQKEDGSIADRGTATAMTSLVIMALASVGTIPEPGTPEGRAMSRAIEFVLQPRNQTKGYFGHHDGSRMYGHGITTLMLTEILGMGATIDQNARIHDALVQAIQVILKSQAVRKPQRLQGGWRYKPDSKDSDLSVSVWQVMALRSAKNDGLDVPAEAIDFAVEYLQESYTSPLDEKGQPREKVGGFAYTPGTHHPAFTMTAAGLLAMQTCGRYDSPLVAGSAAWLLEHPPRTNERFFFYGMYYYAQGMHQVGGEAAETAAKLVPELLLRLQADNGSWVSHQGEERNVGVAYATSLAILSLSVRYHYLPIYQR</sequence>